<dbReference type="Proteomes" id="UP000321764">
    <property type="component" value="Unassembled WGS sequence"/>
</dbReference>
<dbReference type="AlphaFoldDB" id="A0A5C8ZAT4"/>
<dbReference type="RefSeq" id="WP_147714276.1">
    <property type="nucleotide sequence ID" value="NZ_VKAD01000001.1"/>
</dbReference>
<comment type="caution">
    <text evidence="2">The sequence shown here is derived from an EMBL/GenBank/DDBJ whole genome shotgun (WGS) entry which is preliminary data.</text>
</comment>
<proteinExistence type="predicted"/>
<feature type="domain" description="Chalcone isomerase" evidence="1">
    <location>
        <begin position="41"/>
        <end position="167"/>
    </location>
</feature>
<dbReference type="OrthoDB" id="8527419at2"/>
<gene>
    <name evidence="2" type="ORF">FME95_10185</name>
</gene>
<dbReference type="InterPro" id="IPR016087">
    <property type="entry name" value="Chalcone_isomerase"/>
</dbReference>
<name>A0A5C8ZAT4_9GAMM</name>
<accession>A0A5C8ZAT4</accession>
<protein>
    <recommendedName>
        <fullName evidence="1">Chalcone isomerase domain-containing protein</fullName>
    </recommendedName>
</protein>
<dbReference type="Pfam" id="PF16036">
    <property type="entry name" value="Chalcone_3"/>
    <property type="match status" value="1"/>
</dbReference>
<dbReference type="EMBL" id="VKAD01000001">
    <property type="protein sequence ID" value="TXR54877.1"/>
    <property type="molecule type" value="Genomic_DNA"/>
</dbReference>
<sequence>MFIQYSLIISLFLICISVAQASSLGINRPLAIVGQTKVSLYTFDLYNTELYSPDGHYHPAMSEYAFKTTYLRDIKSQQLMKHTLKHWANLGIDPEEYAPYIPRLKELCRDVKKGDRFIAHITPAQTDFYFNDQFVGSIQSPEFGPLFGAIWLSPNVSKPKLRAQLIGSI</sequence>
<reference evidence="2 3" key="1">
    <citation type="submission" date="2019-07" db="EMBL/GenBank/DDBJ databases">
        <title>Reinekea sp. strain SSH23 genome sequencing and assembly.</title>
        <authorList>
            <person name="Kim I."/>
        </authorList>
    </citation>
    <scope>NUCLEOTIDE SEQUENCE [LARGE SCALE GENOMIC DNA]</scope>
    <source>
        <strain evidence="2 3">SSH23</strain>
    </source>
</reference>
<organism evidence="2 3">
    <name type="scientific">Reinekea thalattae</name>
    <dbReference type="NCBI Taxonomy" id="2593301"/>
    <lineage>
        <taxon>Bacteria</taxon>
        <taxon>Pseudomonadati</taxon>
        <taxon>Pseudomonadota</taxon>
        <taxon>Gammaproteobacteria</taxon>
        <taxon>Oceanospirillales</taxon>
        <taxon>Saccharospirillaceae</taxon>
        <taxon>Reinekea</taxon>
    </lineage>
</organism>
<evidence type="ECO:0000313" key="3">
    <source>
        <dbReference type="Proteomes" id="UP000321764"/>
    </source>
</evidence>
<keyword evidence="3" id="KW-1185">Reference proteome</keyword>
<evidence type="ECO:0000313" key="2">
    <source>
        <dbReference type="EMBL" id="TXR54877.1"/>
    </source>
</evidence>
<evidence type="ECO:0000259" key="1">
    <source>
        <dbReference type="Pfam" id="PF16036"/>
    </source>
</evidence>